<name>A0AAV4T286_CAEEX</name>
<dbReference type="Proteomes" id="UP001054945">
    <property type="component" value="Unassembled WGS sequence"/>
</dbReference>
<dbReference type="Pfam" id="PF25020">
    <property type="entry name" value="TTR_TEN1-4"/>
    <property type="match status" value="1"/>
</dbReference>
<dbReference type="GO" id="GO:0008045">
    <property type="term" value="P:motor neuron axon guidance"/>
    <property type="evidence" value="ECO:0007669"/>
    <property type="project" value="TreeGrafter"/>
</dbReference>
<evidence type="ECO:0000256" key="1">
    <source>
        <dbReference type="ARBA" id="ARBA00022536"/>
    </source>
</evidence>
<evidence type="ECO:0000256" key="4">
    <source>
        <dbReference type="SAM" id="MobiDB-lite"/>
    </source>
</evidence>
<proteinExistence type="predicted"/>
<feature type="domain" description="Teneurin TTR-like" evidence="5">
    <location>
        <begin position="4"/>
        <end position="48"/>
    </location>
</feature>
<evidence type="ECO:0000256" key="2">
    <source>
        <dbReference type="ARBA" id="ARBA00022737"/>
    </source>
</evidence>
<reference evidence="6 7" key="1">
    <citation type="submission" date="2021-06" db="EMBL/GenBank/DDBJ databases">
        <title>Caerostris extrusa draft genome.</title>
        <authorList>
            <person name="Kono N."/>
            <person name="Arakawa K."/>
        </authorList>
    </citation>
    <scope>NUCLEOTIDE SEQUENCE [LARGE SCALE GENOMIC DNA]</scope>
</reference>
<dbReference type="InterPro" id="IPR051216">
    <property type="entry name" value="Teneurin"/>
</dbReference>
<gene>
    <name evidence="6" type="primary">Ten-m</name>
    <name evidence="6" type="ORF">CEXT_423601</name>
</gene>
<sequence length="192" mass="20916">MIFSRTSVIRGQVVGPTGSGIVGVRVGIDPSSKTGSILTQESGWFDLFGERGWGRETPLPERTFPPPVRHCHGPLERDRGGGQDHPPAAGQEAEVPGGRLQDCDMSRSRLHDTMKPVVLATWKHGFQGGVQREVIQESLLIPGTNLHLVYHSSRAGGYLSTIQLQLTLTPCQLTSPHSSAHLHRGILFEKAF</sequence>
<keyword evidence="3" id="KW-1015">Disulfide bond</keyword>
<feature type="compositionally biased region" description="Basic and acidic residues" evidence="4">
    <location>
        <begin position="73"/>
        <end position="82"/>
    </location>
</feature>
<organism evidence="6 7">
    <name type="scientific">Caerostris extrusa</name>
    <name type="common">Bark spider</name>
    <name type="synonym">Caerostris bankana</name>
    <dbReference type="NCBI Taxonomy" id="172846"/>
    <lineage>
        <taxon>Eukaryota</taxon>
        <taxon>Metazoa</taxon>
        <taxon>Ecdysozoa</taxon>
        <taxon>Arthropoda</taxon>
        <taxon>Chelicerata</taxon>
        <taxon>Arachnida</taxon>
        <taxon>Araneae</taxon>
        <taxon>Araneomorphae</taxon>
        <taxon>Entelegynae</taxon>
        <taxon>Araneoidea</taxon>
        <taxon>Araneidae</taxon>
        <taxon>Caerostris</taxon>
    </lineage>
</organism>
<evidence type="ECO:0000313" key="6">
    <source>
        <dbReference type="EMBL" id="GIY38870.1"/>
    </source>
</evidence>
<dbReference type="PANTHER" id="PTHR11219:SF72">
    <property type="entry name" value="TENEURIN-M"/>
    <property type="match status" value="1"/>
</dbReference>
<evidence type="ECO:0000259" key="5">
    <source>
        <dbReference type="Pfam" id="PF25020"/>
    </source>
</evidence>
<evidence type="ECO:0000313" key="7">
    <source>
        <dbReference type="Proteomes" id="UP001054945"/>
    </source>
</evidence>
<dbReference type="AlphaFoldDB" id="A0AAV4T286"/>
<dbReference type="PANTHER" id="PTHR11219">
    <property type="entry name" value="TENEURIN AND N-ACETYLGLUCOSAMINE-1-PHOSPHODIESTER ALPHA-N-ACETYLGLUCOSAMINIDASE"/>
    <property type="match status" value="1"/>
</dbReference>
<dbReference type="InterPro" id="IPR056820">
    <property type="entry name" value="TEN_TTR-like"/>
</dbReference>
<keyword evidence="7" id="KW-1185">Reference proteome</keyword>
<protein>
    <submittedName>
        <fullName evidence="6">Teneurin-m</fullName>
    </submittedName>
</protein>
<keyword evidence="1" id="KW-0245">EGF-like domain</keyword>
<comment type="caution">
    <text evidence="6">The sequence shown here is derived from an EMBL/GenBank/DDBJ whole genome shotgun (WGS) entry which is preliminary data.</text>
</comment>
<dbReference type="EMBL" id="BPLR01010366">
    <property type="protein sequence ID" value="GIY38870.1"/>
    <property type="molecule type" value="Genomic_DNA"/>
</dbReference>
<evidence type="ECO:0000256" key="3">
    <source>
        <dbReference type="ARBA" id="ARBA00023157"/>
    </source>
</evidence>
<keyword evidence="2" id="KW-0677">Repeat</keyword>
<feature type="region of interest" description="Disordered" evidence="4">
    <location>
        <begin position="56"/>
        <end position="99"/>
    </location>
</feature>
<accession>A0AAV4T286</accession>